<feature type="region of interest" description="Disordered" evidence="1">
    <location>
        <begin position="1"/>
        <end position="21"/>
    </location>
</feature>
<evidence type="ECO:0000259" key="2">
    <source>
        <dbReference type="SMART" id="SM00849"/>
    </source>
</evidence>
<dbReference type="eggNOG" id="COG1235">
    <property type="taxonomic scope" value="Bacteria"/>
</dbReference>
<name>D0LNY5_HALO1</name>
<gene>
    <name evidence="3" type="ordered locus">Hoch_6341</name>
</gene>
<dbReference type="EMBL" id="CP001804">
    <property type="protein sequence ID" value="ACY18811.1"/>
    <property type="molecule type" value="Genomic_DNA"/>
</dbReference>
<evidence type="ECO:0000313" key="3">
    <source>
        <dbReference type="EMBL" id="ACY18811.1"/>
    </source>
</evidence>
<dbReference type="InterPro" id="IPR036866">
    <property type="entry name" value="RibonucZ/Hydroxyglut_hydro"/>
</dbReference>
<dbReference type="Pfam" id="PF12706">
    <property type="entry name" value="Lactamase_B_2"/>
    <property type="match status" value="1"/>
</dbReference>
<dbReference type="OrthoDB" id="9803916at2"/>
<feature type="domain" description="Metallo-beta-lactamase" evidence="2">
    <location>
        <begin position="25"/>
        <end position="241"/>
    </location>
</feature>
<keyword evidence="4" id="KW-1185">Reference proteome</keyword>
<organism evidence="3 4">
    <name type="scientific">Haliangium ochraceum (strain DSM 14365 / JCM 11303 / SMP-2)</name>
    <dbReference type="NCBI Taxonomy" id="502025"/>
    <lineage>
        <taxon>Bacteria</taxon>
        <taxon>Pseudomonadati</taxon>
        <taxon>Myxococcota</taxon>
        <taxon>Polyangia</taxon>
        <taxon>Haliangiales</taxon>
        <taxon>Kofleriaceae</taxon>
        <taxon>Haliangium</taxon>
    </lineage>
</organism>
<dbReference type="SUPFAM" id="SSF56281">
    <property type="entry name" value="Metallo-hydrolase/oxidoreductase"/>
    <property type="match status" value="1"/>
</dbReference>
<dbReference type="Gene3D" id="3.60.15.10">
    <property type="entry name" value="Ribonuclease Z/Hydroxyacylglutathione hydrolase-like"/>
    <property type="match status" value="1"/>
</dbReference>
<accession>D0LNY5</accession>
<evidence type="ECO:0000313" key="4">
    <source>
        <dbReference type="Proteomes" id="UP000001880"/>
    </source>
</evidence>
<dbReference type="KEGG" id="hoh:Hoch_6341"/>
<dbReference type="InterPro" id="IPR001279">
    <property type="entry name" value="Metallo-B-lactamas"/>
</dbReference>
<dbReference type="SMART" id="SM00849">
    <property type="entry name" value="Lactamase_B"/>
    <property type="match status" value="1"/>
</dbReference>
<dbReference type="AlphaFoldDB" id="D0LNY5"/>
<proteinExistence type="predicted"/>
<feature type="region of interest" description="Disordered" evidence="1">
    <location>
        <begin position="52"/>
        <end position="78"/>
    </location>
</feature>
<dbReference type="Proteomes" id="UP000001880">
    <property type="component" value="Chromosome"/>
</dbReference>
<dbReference type="PANTHER" id="PTHR42663:SF4">
    <property type="entry name" value="SLL1036 PROTEIN"/>
    <property type="match status" value="1"/>
</dbReference>
<sequence>MQVTFWGVRGSHPAPGPHTVRYGGQTSCVEVRSDAGERVIFDAGTGLRSLGRELGRQSQAQSRGDGSDGRPSDGSDDPQTYRILLSHVHWDHIQGLPFFEPAYVAGNHIEMYALRNAAEELHHVITGITRHEFFPQHLEQVPADFAFHEVKPGEPFDVGSFRATPVLLNHPFGAVGYRLDCDGSSVAYISDTAPFGDVLHKQHFLPGPEELSEADIEALAKLRSDLVATLRGTDTVIYDTHFLPEEYERFPHFGHSTPDHALEICTGIDVRRLVLFHHAPGHDDDLMDQIDATYRTRGLQLGIDVVTARERLTLPIGPEPGA</sequence>
<dbReference type="STRING" id="502025.Hoch_6341"/>
<evidence type="ECO:0000256" key="1">
    <source>
        <dbReference type="SAM" id="MobiDB-lite"/>
    </source>
</evidence>
<reference evidence="3 4" key="1">
    <citation type="journal article" date="2010" name="Stand. Genomic Sci.">
        <title>Complete genome sequence of Haliangium ochraceum type strain (SMP-2).</title>
        <authorList>
            <consortium name="US DOE Joint Genome Institute (JGI-PGF)"/>
            <person name="Ivanova N."/>
            <person name="Daum C."/>
            <person name="Lang E."/>
            <person name="Abt B."/>
            <person name="Kopitz M."/>
            <person name="Saunders E."/>
            <person name="Lapidus A."/>
            <person name="Lucas S."/>
            <person name="Glavina Del Rio T."/>
            <person name="Nolan M."/>
            <person name="Tice H."/>
            <person name="Copeland A."/>
            <person name="Cheng J.F."/>
            <person name="Chen F."/>
            <person name="Bruce D."/>
            <person name="Goodwin L."/>
            <person name="Pitluck S."/>
            <person name="Mavromatis K."/>
            <person name="Pati A."/>
            <person name="Mikhailova N."/>
            <person name="Chen A."/>
            <person name="Palaniappan K."/>
            <person name="Land M."/>
            <person name="Hauser L."/>
            <person name="Chang Y.J."/>
            <person name="Jeffries C.D."/>
            <person name="Detter J.C."/>
            <person name="Brettin T."/>
            <person name="Rohde M."/>
            <person name="Goker M."/>
            <person name="Bristow J."/>
            <person name="Markowitz V."/>
            <person name="Eisen J.A."/>
            <person name="Hugenholtz P."/>
            <person name="Kyrpides N.C."/>
            <person name="Klenk H.P."/>
        </authorList>
    </citation>
    <scope>NUCLEOTIDE SEQUENCE [LARGE SCALE GENOMIC DNA]</scope>
    <source>
        <strain evidence="4">DSM 14365 / CIP 107738 / JCM 11303 / AJ 13395 / SMP-2</strain>
    </source>
</reference>
<protein>
    <submittedName>
        <fullName evidence="3">Beta-lactamase domain protein</fullName>
    </submittedName>
</protein>
<dbReference type="PANTHER" id="PTHR42663">
    <property type="entry name" value="HYDROLASE C777.06C-RELATED-RELATED"/>
    <property type="match status" value="1"/>
</dbReference>
<dbReference type="HOGENOM" id="CLU_031317_1_0_7"/>
<dbReference type="CDD" id="cd07715">
    <property type="entry name" value="TaR3-like_MBL-fold"/>
    <property type="match status" value="1"/>
</dbReference>